<name>A0A3B3R7X5_9TELE</name>
<dbReference type="Ensembl" id="ENSPKIT00000038918.1">
    <property type="protein sequence ID" value="ENSPKIP00000014478.1"/>
    <property type="gene ID" value="ENSPKIG00000001488.1"/>
</dbReference>
<feature type="compositionally biased region" description="Acidic residues" evidence="1">
    <location>
        <begin position="132"/>
        <end position="143"/>
    </location>
</feature>
<dbReference type="GO" id="GO:0003779">
    <property type="term" value="F:actin binding"/>
    <property type="evidence" value="ECO:0007669"/>
    <property type="project" value="InterPro"/>
</dbReference>
<dbReference type="Proteomes" id="UP000261540">
    <property type="component" value="Unplaced"/>
</dbReference>
<feature type="compositionally biased region" description="Basic and acidic residues" evidence="1">
    <location>
        <begin position="144"/>
        <end position="153"/>
    </location>
</feature>
<protein>
    <submittedName>
        <fullName evidence="2">Caldesmon 1b</fullName>
    </submittedName>
</protein>
<dbReference type="GO" id="GO:0001525">
    <property type="term" value="P:angiogenesis"/>
    <property type="evidence" value="ECO:0007669"/>
    <property type="project" value="TreeGrafter"/>
</dbReference>
<dbReference type="GO" id="GO:0005516">
    <property type="term" value="F:calmodulin binding"/>
    <property type="evidence" value="ECO:0007669"/>
    <property type="project" value="InterPro"/>
</dbReference>
<feature type="compositionally biased region" description="Basic and acidic residues" evidence="1">
    <location>
        <begin position="48"/>
        <end position="57"/>
    </location>
</feature>
<dbReference type="InterPro" id="IPR006018">
    <property type="entry name" value="Caldesmon_LSP"/>
</dbReference>
<dbReference type="AlphaFoldDB" id="A0A3B3R7X5"/>
<dbReference type="GO" id="GO:0015629">
    <property type="term" value="C:actin cytoskeleton"/>
    <property type="evidence" value="ECO:0007669"/>
    <property type="project" value="TreeGrafter"/>
</dbReference>
<dbReference type="GO" id="GO:0006936">
    <property type="term" value="P:muscle contraction"/>
    <property type="evidence" value="ECO:0007669"/>
    <property type="project" value="InterPro"/>
</dbReference>
<dbReference type="PANTHER" id="PTHR18949:SF0">
    <property type="entry name" value="CALDESMON"/>
    <property type="match status" value="1"/>
</dbReference>
<dbReference type="GO" id="GO:0051017">
    <property type="term" value="P:actin filament bundle assembly"/>
    <property type="evidence" value="ECO:0007669"/>
    <property type="project" value="TreeGrafter"/>
</dbReference>
<evidence type="ECO:0000313" key="3">
    <source>
        <dbReference type="Proteomes" id="UP000261540"/>
    </source>
</evidence>
<keyword evidence="3" id="KW-1185">Reference proteome</keyword>
<feature type="compositionally biased region" description="Basic and acidic residues" evidence="1">
    <location>
        <begin position="318"/>
        <end position="424"/>
    </location>
</feature>
<dbReference type="GO" id="GO:0017022">
    <property type="term" value="F:myosin binding"/>
    <property type="evidence" value="ECO:0007669"/>
    <property type="project" value="InterPro"/>
</dbReference>
<reference evidence="2" key="1">
    <citation type="submission" date="2025-08" db="UniProtKB">
        <authorList>
            <consortium name="Ensembl"/>
        </authorList>
    </citation>
    <scope>IDENTIFICATION</scope>
</reference>
<feature type="region of interest" description="Disordered" evidence="1">
    <location>
        <begin position="27"/>
        <end position="434"/>
    </location>
</feature>
<sequence length="594" mass="67297">MDDDFDRRRELRRQKREEMRVEAERLMYQRNEDDEEEAARERRRRARQERMKSKDFEEPVTVAMEDEALDSNSVAERDAAGGKGDAAAHNDEEGDHALLERLAKREERRQRRVQETAERQWREPESSQPGEKEEEEPEEEEEEVPRRSFRGEQETVSARPARSHTELSEKPVISDDDAESAISRPEAEEEEGGVSGNEAEGGAVVPLGEEDGEEMRLVEVEGTSEEELGEQEVPGEGAEGGGGLSEQELVCEEMLRRSFSRDEKPAGDPEPASPQMENSPQSKQPNGGLNDDFTARHRKPERTLSRGSTHSAEEEQEDAARQEAERKLEELKRRRGETESEEFQRMRQRQQEAEAELEDLKRRREERRKVLEEEERARRQEQEDKKAKEEEEKRRMKQEIERRRAEAAEKRHRVEDSADGESRRPFQCLGPKTGSMKIGERAEFLNKSAQRSSVKTSHSPIVSKIDNRLEQYTTAVQTNKEVKAPKSAAVDLPVVTDGVRNIKSMWERGNVFSSAGTPGSTNKVGLSAAPYGLGGLSSPAQSLTLSRLFPISCWFQETASMKIGVAGRINDWLNKVPESSKSGGGKPVVSHLGD</sequence>
<feature type="compositionally biased region" description="Basic and acidic residues" evidence="1">
    <location>
        <begin position="75"/>
        <end position="125"/>
    </location>
</feature>
<reference evidence="2" key="2">
    <citation type="submission" date="2025-09" db="UniProtKB">
        <authorList>
            <consortium name="Ensembl"/>
        </authorList>
    </citation>
    <scope>IDENTIFICATION</scope>
</reference>
<dbReference type="GeneTree" id="ENSGT00940000153901"/>
<dbReference type="PRINTS" id="PR01076">
    <property type="entry name" value="CALDESMON"/>
</dbReference>
<feature type="compositionally biased region" description="Basic and acidic residues" evidence="1">
    <location>
        <begin position="253"/>
        <end position="267"/>
    </location>
</feature>
<organism evidence="2 3">
    <name type="scientific">Paramormyrops kingsleyae</name>
    <dbReference type="NCBI Taxonomy" id="1676925"/>
    <lineage>
        <taxon>Eukaryota</taxon>
        <taxon>Metazoa</taxon>
        <taxon>Chordata</taxon>
        <taxon>Craniata</taxon>
        <taxon>Vertebrata</taxon>
        <taxon>Euteleostomi</taxon>
        <taxon>Actinopterygii</taxon>
        <taxon>Neopterygii</taxon>
        <taxon>Teleostei</taxon>
        <taxon>Osteoglossocephala</taxon>
        <taxon>Osteoglossomorpha</taxon>
        <taxon>Osteoglossiformes</taxon>
        <taxon>Mormyridae</taxon>
        <taxon>Paramormyrops</taxon>
    </lineage>
</organism>
<evidence type="ECO:0000313" key="2">
    <source>
        <dbReference type="Ensembl" id="ENSPKIP00000014478.1"/>
    </source>
</evidence>
<evidence type="ECO:0000256" key="1">
    <source>
        <dbReference type="SAM" id="MobiDB-lite"/>
    </source>
</evidence>
<dbReference type="InterPro" id="IPR006017">
    <property type="entry name" value="Caldesmon"/>
</dbReference>
<dbReference type="Pfam" id="PF02029">
    <property type="entry name" value="Caldesmon"/>
    <property type="match status" value="1"/>
</dbReference>
<proteinExistence type="predicted"/>
<feature type="compositionally biased region" description="Basic and acidic residues" evidence="1">
    <location>
        <begin position="163"/>
        <end position="173"/>
    </location>
</feature>
<feature type="compositionally biased region" description="Polar residues" evidence="1">
    <location>
        <begin position="275"/>
        <end position="287"/>
    </location>
</feature>
<dbReference type="PANTHER" id="PTHR18949">
    <property type="entry name" value="CALDESMON"/>
    <property type="match status" value="1"/>
</dbReference>
<accession>A0A3B3R7X5</accession>